<sequence>MAMAISALRQARWLSRAGVAAVVRRGASCAHYPDVLPVRLLHHGAVASSSSVVCPPATAAVYGTLGAPDQVLRLVQMDAQELKDGEVCVKMLAAPINPSDINRIEGTYPMRPTVPAVGGTEGVGVVVAVTPGVRNLKVDDWVIPSHPHLGTWRTHIAKEESAWCKVGQNIPVEYAATVSVNPCTALRMLEDFVDLQAGDVVVQNGATSMVGQCVIQLANLRNVQTVNLVRDRPGVNEVKERLLSLGTEHVLTEEELSKLDKKSFLKELGSEAKLGFNCVGGSAATAVMKLLGDGGTLVTYGGMSKKPITAATGPFIFKDMRLRGFWLGKWKSEHSNEDFANMTNYLLELVRDGKLQYATEKISFGDFSIALDRAMGKHGSASKQVLVF</sequence>
<dbReference type="EMBL" id="CM026428">
    <property type="protein sequence ID" value="KAG0566550.1"/>
    <property type="molecule type" value="Genomic_DNA"/>
</dbReference>
<evidence type="ECO:0000256" key="6">
    <source>
        <dbReference type="ARBA" id="ARBA00022946"/>
    </source>
</evidence>
<dbReference type="FunFam" id="3.40.50.720:FF:000112">
    <property type="entry name" value="Enoyl-[acyl-carrier-protein] reductase 1, mitochondrial"/>
    <property type="match status" value="1"/>
</dbReference>
<dbReference type="PANTHER" id="PTHR43981">
    <property type="entry name" value="ENOYL-[ACYL-CARRIER-PROTEIN] REDUCTASE, MITOCHONDRIAL"/>
    <property type="match status" value="1"/>
</dbReference>
<dbReference type="SUPFAM" id="SSF50129">
    <property type="entry name" value="GroES-like"/>
    <property type="match status" value="1"/>
</dbReference>
<comment type="catalytic activity">
    <reaction evidence="14">
        <text>a 2,3-saturated acyl-[ACP] + NADP(+) = a (2E)-enoyl-[ACP] + NADPH + H(+)</text>
        <dbReference type="Rhea" id="RHEA:22564"/>
        <dbReference type="Rhea" id="RHEA-COMP:9925"/>
        <dbReference type="Rhea" id="RHEA-COMP:9926"/>
        <dbReference type="ChEBI" id="CHEBI:15378"/>
        <dbReference type="ChEBI" id="CHEBI:57783"/>
        <dbReference type="ChEBI" id="CHEBI:58349"/>
        <dbReference type="ChEBI" id="CHEBI:78784"/>
        <dbReference type="ChEBI" id="CHEBI:78785"/>
        <dbReference type="EC" id="1.3.1.104"/>
    </reaction>
</comment>
<keyword evidence="4" id="KW-0276">Fatty acid metabolism</keyword>
<evidence type="ECO:0000256" key="3">
    <source>
        <dbReference type="ARBA" id="ARBA00022516"/>
    </source>
</evidence>
<keyword evidence="7" id="KW-0560">Oxidoreductase</keyword>
<dbReference type="AlphaFoldDB" id="A0A8T0H5M6"/>
<evidence type="ECO:0000256" key="7">
    <source>
        <dbReference type="ARBA" id="ARBA00023002"/>
    </source>
</evidence>
<dbReference type="FunFam" id="3.90.180.10:FF:000010">
    <property type="entry name" value="Enoyl-[acyl-carrier-protein] reductase, mitochondrial"/>
    <property type="match status" value="1"/>
</dbReference>
<dbReference type="InterPro" id="IPR013154">
    <property type="entry name" value="ADH-like_N"/>
</dbReference>
<evidence type="ECO:0000256" key="14">
    <source>
        <dbReference type="ARBA" id="ARBA00048843"/>
    </source>
</evidence>
<dbReference type="InterPro" id="IPR051034">
    <property type="entry name" value="Mito_Enoyl-ACP_Reductase"/>
</dbReference>
<evidence type="ECO:0000256" key="13">
    <source>
        <dbReference type="ARBA" id="ARBA00042123"/>
    </source>
</evidence>
<dbReference type="CDD" id="cd08290">
    <property type="entry name" value="ETR"/>
    <property type="match status" value="1"/>
</dbReference>
<keyword evidence="3" id="KW-0444">Lipid biosynthesis</keyword>
<dbReference type="Gene3D" id="3.40.50.720">
    <property type="entry name" value="NAD(P)-binding Rossmann-like Domain"/>
    <property type="match status" value="1"/>
</dbReference>
<name>A0A8T0H5M6_CERPU</name>
<dbReference type="InterPro" id="IPR036291">
    <property type="entry name" value="NAD(P)-bd_dom_sf"/>
</dbReference>
<keyword evidence="5" id="KW-0521">NADP</keyword>
<evidence type="ECO:0000313" key="16">
    <source>
        <dbReference type="EMBL" id="KAG0566550.1"/>
    </source>
</evidence>
<evidence type="ECO:0000256" key="11">
    <source>
        <dbReference type="ARBA" id="ARBA00038963"/>
    </source>
</evidence>
<keyword evidence="10" id="KW-0275">Fatty acid biosynthesis</keyword>
<dbReference type="Proteomes" id="UP000822688">
    <property type="component" value="Chromosome 7"/>
</dbReference>
<feature type="domain" description="Enoyl reductase (ER)" evidence="15">
    <location>
        <begin position="66"/>
        <end position="386"/>
    </location>
</feature>
<comment type="subcellular location">
    <subcellularLocation>
        <location evidence="1">Mitochondrion</location>
    </subcellularLocation>
</comment>
<keyword evidence="6" id="KW-0809">Transit peptide</keyword>
<dbReference type="GO" id="GO:0005739">
    <property type="term" value="C:mitochondrion"/>
    <property type="evidence" value="ECO:0007669"/>
    <property type="project" value="UniProtKB-SubCell"/>
</dbReference>
<keyword evidence="8" id="KW-0443">Lipid metabolism</keyword>
<accession>A0A8T0H5M6</accession>
<evidence type="ECO:0000256" key="5">
    <source>
        <dbReference type="ARBA" id="ARBA00022857"/>
    </source>
</evidence>
<dbReference type="GO" id="GO:0141148">
    <property type="term" value="F:enoyl-[acyl-carrier-protein] reductase (NADPH) activity"/>
    <property type="evidence" value="ECO:0007669"/>
    <property type="project" value="UniProtKB-EC"/>
</dbReference>
<dbReference type="OrthoDB" id="7482721at2759"/>
<protein>
    <recommendedName>
        <fullName evidence="12">Enoyl-[acyl-carrier-protein] reductase, mitochondrial</fullName>
        <ecNumber evidence="11">1.3.1.104</ecNumber>
    </recommendedName>
    <alternativeName>
        <fullName evidence="13">2-enoyl thioester reductase</fullName>
    </alternativeName>
</protein>
<evidence type="ECO:0000256" key="4">
    <source>
        <dbReference type="ARBA" id="ARBA00022832"/>
    </source>
</evidence>
<keyword evidence="17" id="KW-1185">Reference proteome</keyword>
<keyword evidence="9" id="KW-0496">Mitochondrion</keyword>
<evidence type="ECO:0000259" key="15">
    <source>
        <dbReference type="SMART" id="SM00829"/>
    </source>
</evidence>
<comment type="similarity">
    <text evidence="2">Belongs to the zinc-containing alcohol dehydrogenase family. Quinone oxidoreductase subfamily.</text>
</comment>
<evidence type="ECO:0000313" key="17">
    <source>
        <dbReference type="Proteomes" id="UP000822688"/>
    </source>
</evidence>
<dbReference type="EC" id="1.3.1.104" evidence="11"/>
<dbReference type="SUPFAM" id="SSF51735">
    <property type="entry name" value="NAD(P)-binding Rossmann-fold domains"/>
    <property type="match status" value="1"/>
</dbReference>
<dbReference type="GO" id="GO:0006633">
    <property type="term" value="P:fatty acid biosynthetic process"/>
    <property type="evidence" value="ECO:0007669"/>
    <property type="project" value="UniProtKB-KW"/>
</dbReference>
<evidence type="ECO:0000256" key="8">
    <source>
        <dbReference type="ARBA" id="ARBA00023098"/>
    </source>
</evidence>
<evidence type="ECO:0000256" key="10">
    <source>
        <dbReference type="ARBA" id="ARBA00023160"/>
    </source>
</evidence>
<comment type="caution">
    <text evidence="16">The sequence shown here is derived from an EMBL/GenBank/DDBJ whole genome shotgun (WGS) entry which is preliminary data.</text>
</comment>
<dbReference type="Pfam" id="PF08240">
    <property type="entry name" value="ADH_N"/>
    <property type="match status" value="1"/>
</dbReference>
<evidence type="ECO:0000256" key="12">
    <source>
        <dbReference type="ARBA" id="ARBA00041058"/>
    </source>
</evidence>
<dbReference type="Gene3D" id="3.90.180.10">
    <property type="entry name" value="Medium-chain alcohol dehydrogenases, catalytic domain"/>
    <property type="match status" value="1"/>
</dbReference>
<reference evidence="16" key="1">
    <citation type="submission" date="2020-06" db="EMBL/GenBank/DDBJ databases">
        <title>WGS assembly of Ceratodon purpureus strain R40.</title>
        <authorList>
            <person name="Carey S.B."/>
            <person name="Jenkins J."/>
            <person name="Shu S."/>
            <person name="Lovell J.T."/>
            <person name="Sreedasyam A."/>
            <person name="Maumus F."/>
            <person name="Tiley G.P."/>
            <person name="Fernandez-Pozo N."/>
            <person name="Barry K."/>
            <person name="Chen C."/>
            <person name="Wang M."/>
            <person name="Lipzen A."/>
            <person name="Daum C."/>
            <person name="Saski C.A."/>
            <person name="Payton A.C."/>
            <person name="Mcbreen J.C."/>
            <person name="Conrad R.E."/>
            <person name="Kollar L.M."/>
            <person name="Olsson S."/>
            <person name="Huttunen S."/>
            <person name="Landis J.B."/>
            <person name="Wickett N.J."/>
            <person name="Johnson M.G."/>
            <person name="Rensing S.A."/>
            <person name="Grimwood J."/>
            <person name="Schmutz J."/>
            <person name="Mcdaniel S.F."/>
        </authorList>
    </citation>
    <scope>NUCLEOTIDE SEQUENCE</scope>
    <source>
        <strain evidence="16">R40</strain>
    </source>
</reference>
<proteinExistence type="inferred from homology"/>
<dbReference type="InterPro" id="IPR013149">
    <property type="entry name" value="ADH-like_C"/>
</dbReference>
<dbReference type="SMART" id="SM00829">
    <property type="entry name" value="PKS_ER"/>
    <property type="match status" value="1"/>
</dbReference>
<evidence type="ECO:0000256" key="1">
    <source>
        <dbReference type="ARBA" id="ARBA00004173"/>
    </source>
</evidence>
<evidence type="ECO:0000256" key="9">
    <source>
        <dbReference type="ARBA" id="ARBA00023128"/>
    </source>
</evidence>
<dbReference type="InterPro" id="IPR020843">
    <property type="entry name" value="ER"/>
</dbReference>
<evidence type="ECO:0000256" key="2">
    <source>
        <dbReference type="ARBA" id="ARBA00010371"/>
    </source>
</evidence>
<dbReference type="PANTHER" id="PTHR43981:SF2">
    <property type="entry name" value="ENOYL-[ACYL-CARRIER-PROTEIN] REDUCTASE, MITOCHONDRIAL"/>
    <property type="match status" value="1"/>
</dbReference>
<organism evidence="16 17">
    <name type="scientific">Ceratodon purpureus</name>
    <name type="common">Fire moss</name>
    <name type="synonym">Dicranum purpureum</name>
    <dbReference type="NCBI Taxonomy" id="3225"/>
    <lineage>
        <taxon>Eukaryota</taxon>
        <taxon>Viridiplantae</taxon>
        <taxon>Streptophyta</taxon>
        <taxon>Embryophyta</taxon>
        <taxon>Bryophyta</taxon>
        <taxon>Bryophytina</taxon>
        <taxon>Bryopsida</taxon>
        <taxon>Dicranidae</taxon>
        <taxon>Pseudoditrichales</taxon>
        <taxon>Ditrichaceae</taxon>
        <taxon>Ceratodon</taxon>
    </lineage>
</organism>
<dbReference type="Pfam" id="PF00107">
    <property type="entry name" value="ADH_zinc_N"/>
    <property type="match status" value="1"/>
</dbReference>
<dbReference type="InterPro" id="IPR011032">
    <property type="entry name" value="GroES-like_sf"/>
</dbReference>
<gene>
    <name evidence="16" type="ORF">KC19_7G072000</name>
</gene>